<accession>A0A2S4UHK5</accession>
<dbReference type="InterPro" id="IPR010569">
    <property type="entry name" value="Myotubularin-like_Pase_dom"/>
</dbReference>
<dbReference type="AlphaFoldDB" id="A0A2S4UHK5"/>
<evidence type="ECO:0000259" key="2">
    <source>
        <dbReference type="PROSITE" id="PS51339"/>
    </source>
</evidence>
<dbReference type="Proteomes" id="UP000239156">
    <property type="component" value="Unassembled WGS sequence"/>
</dbReference>
<dbReference type="PANTHER" id="PTHR10807">
    <property type="entry name" value="MYOTUBULARIN-RELATED"/>
    <property type="match status" value="1"/>
</dbReference>
<name>A0A2S4UHK5_9BASI</name>
<evidence type="ECO:0000256" key="1">
    <source>
        <dbReference type="PIRSR" id="PIRSR630564-1"/>
    </source>
</evidence>
<dbReference type="GO" id="GO:0046856">
    <property type="term" value="P:phosphatidylinositol dephosphorylation"/>
    <property type="evidence" value="ECO:0007669"/>
    <property type="project" value="TreeGrafter"/>
</dbReference>
<dbReference type="GO" id="GO:0004438">
    <property type="term" value="F:phosphatidylinositol-3-phosphate phosphatase activity"/>
    <property type="evidence" value="ECO:0007669"/>
    <property type="project" value="TreeGrafter"/>
</dbReference>
<organism evidence="3 4">
    <name type="scientific">Puccinia striiformis</name>
    <dbReference type="NCBI Taxonomy" id="27350"/>
    <lineage>
        <taxon>Eukaryota</taxon>
        <taxon>Fungi</taxon>
        <taxon>Dikarya</taxon>
        <taxon>Basidiomycota</taxon>
        <taxon>Pucciniomycotina</taxon>
        <taxon>Pucciniomycetes</taxon>
        <taxon>Pucciniales</taxon>
        <taxon>Pucciniaceae</taxon>
        <taxon>Puccinia</taxon>
    </lineage>
</organism>
<dbReference type="PANTHER" id="PTHR10807:SF128">
    <property type="entry name" value="PHOSPHATIDYLINOSITOL-3,5-BISPHOSPHATE 3-PHOSPHATASE"/>
    <property type="match status" value="1"/>
</dbReference>
<feature type="active site" description="Phosphocysteine intermediate" evidence="1">
    <location>
        <position position="177"/>
    </location>
</feature>
<proteinExistence type="predicted"/>
<dbReference type="SUPFAM" id="SSF52799">
    <property type="entry name" value="(Phosphotyrosine protein) phosphatases II"/>
    <property type="match status" value="1"/>
</dbReference>
<protein>
    <recommendedName>
        <fullName evidence="2">Myotubularin phosphatase domain-containing protein</fullName>
    </recommendedName>
</protein>
<dbReference type="Pfam" id="PF06602">
    <property type="entry name" value="Myotub-related"/>
    <property type="match status" value="2"/>
</dbReference>
<dbReference type="InterPro" id="IPR029021">
    <property type="entry name" value="Prot-tyrosine_phosphatase-like"/>
</dbReference>
<gene>
    <name evidence="3" type="ORF">PSTT_15428</name>
</gene>
<sequence>MLDVATVCKRSRWELSCSAYPSALVTPSKVSDTTLTYAVKYRSEGSSSKEMFHRLPTGTYVHRANGQSFLHTGPVAIGVQPSQQVIYGATSFNLIIEARPTINAMANTVQGAGTKNMKYHKECLVFAIDESFVNGTPLSLDSLKRSAWLKHIGEILEVTFLIEQTVHVYNSHVLIRCSDGWDSSSQLSALSQVCLDPYYRTSEGFAFLVEKERLSFGRKNEK</sequence>
<dbReference type="GO" id="GO:0005737">
    <property type="term" value="C:cytoplasm"/>
    <property type="evidence" value="ECO:0007669"/>
    <property type="project" value="TreeGrafter"/>
</dbReference>
<dbReference type="EMBL" id="PKSL01000284">
    <property type="protein sequence ID" value="POV96803.1"/>
    <property type="molecule type" value="Genomic_DNA"/>
</dbReference>
<dbReference type="InterPro" id="IPR030564">
    <property type="entry name" value="Myotubularin"/>
</dbReference>
<dbReference type="VEuPathDB" id="FungiDB:PSTT_15428"/>
<feature type="domain" description="Myotubularin phosphatase" evidence="2">
    <location>
        <begin position="1"/>
        <end position="222"/>
    </location>
</feature>
<evidence type="ECO:0000313" key="4">
    <source>
        <dbReference type="Proteomes" id="UP000239156"/>
    </source>
</evidence>
<dbReference type="GO" id="GO:0016020">
    <property type="term" value="C:membrane"/>
    <property type="evidence" value="ECO:0007669"/>
    <property type="project" value="TreeGrafter"/>
</dbReference>
<evidence type="ECO:0000313" key="3">
    <source>
        <dbReference type="EMBL" id="POV96803.1"/>
    </source>
</evidence>
<comment type="caution">
    <text evidence="3">The sequence shown here is derived from an EMBL/GenBank/DDBJ whole genome shotgun (WGS) entry which is preliminary data.</text>
</comment>
<reference evidence="3" key="1">
    <citation type="submission" date="2017-12" db="EMBL/GenBank/DDBJ databases">
        <title>Gene loss provides genomic basis for host adaptation in cereal stripe rust fungi.</title>
        <authorList>
            <person name="Xia C."/>
        </authorList>
    </citation>
    <scope>NUCLEOTIDE SEQUENCE [LARGE SCALE GENOMIC DNA]</scope>
    <source>
        <strain evidence="3">93-210</strain>
    </source>
</reference>
<dbReference type="PROSITE" id="PS51339">
    <property type="entry name" value="PPASE_MYOTUBULARIN"/>
    <property type="match status" value="1"/>
</dbReference>
<keyword evidence="4" id="KW-1185">Reference proteome</keyword>